<gene>
    <name evidence="1" type="ORF">AVL59_03065</name>
    <name evidence="2" type="ORF">J2Z21_007614</name>
</gene>
<dbReference type="EMBL" id="CP016279">
    <property type="protein sequence ID" value="ANP48688.1"/>
    <property type="molecule type" value="Genomic_DNA"/>
</dbReference>
<protein>
    <submittedName>
        <fullName evidence="1">Peptidase</fullName>
    </submittedName>
    <submittedName>
        <fullName evidence="2">Uncharacterized protein YraI</fullName>
    </submittedName>
</protein>
<name>A0A1B1AQ44_9ACTN</name>
<organism evidence="1 3">
    <name type="scientific">Streptomyces griseochromogenes</name>
    <dbReference type="NCBI Taxonomy" id="68214"/>
    <lineage>
        <taxon>Bacteria</taxon>
        <taxon>Bacillati</taxon>
        <taxon>Actinomycetota</taxon>
        <taxon>Actinomycetes</taxon>
        <taxon>Kitasatosporales</taxon>
        <taxon>Streptomycetaceae</taxon>
        <taxon>Streptomyces</taxon>
    </lineage>
</organism>
<evidence type="ECO:0000313" key="4">
    <source>
        <dbReference type="Proteomes" id="UP001519309"/>
    </source>
</evidence>
<accession>A0A1B1AQ44</accession>
<evidence type="ECO:0000313" key="1">
    <source>
        <dbReference type="EMBL" id="ANP48688.1"/>
    </source>
</evidence>
<dbReference type="STRING" id="68214.AVL59_03065"/>
<reference evidence="1 3" key="1">
    <citation type="submission" date="2016-06" db="EMBL/GenBank/DDBJ databases">
        <title>Complete genome sequence of Streptomyces griseochromogenes ATCC 14511, the Blasticidin S producer.</title>
        <authorList>
            <person name="Wu L."/>
        </authorList>
    </citation>
    <scope>NUCLEOTIDE SEQUENCE [LARGE SCALE GENOMIC DNA]</scope>
    <source>
        <strain evidence="1 3">ATCC 14511</strain>
    </source>
</reference>
<dbReference type="Proteomes" id="UP001519309">
    <property type="component" value="Unassembled WGS sequence"/>
</dbReference>
<dbReference type="Gene3D" id="2.30.30.40">
    <property type="entry name" value="SH3 Domains"/>
    <property type="match status" value="1"/>
</dbReference>
<proteinExistence type="predicted"/>
<evidence type="ECO:0000313" key="2">
    <source>
        <dbReference type="EMBL" id="MBP2054605.1"/>
    </source>
</evidence>
<dbReference type="Proteomes" id="UP000092659">
    <property type="component" value="Chromosome"/>
</dbReference>
<dbReference type="OrthoDB" id="4305308at2"/>
<dbReference type="EMBL" id="JAGGLP010000022">
    <property type="protein sequence ID" value="MBP2054605.1"/>
    <property type="molecule type" value="Genomic_DNA"/>
</dbReference>
<dbReference type="RefSeq" id="WP_067299666.1">
    <property type="nucleotide sequence ID" value="NZ_CP016279.1"/>
</dbReference>
<dbReference type="KEGG" id="sgs:AVL59_03065"/>
<evidence type="ECO:0000313" key="3">
    <source>
        <dbReference type="Proteomes" id="UP000092659"/>
    </source>
</evidence>
<dbReference type="AlphaFoldDB" id="A0A1B1AQ44"/>
<sequence>MIVSAPATASAAGLRYYPVAPGVRLNVHMGPGTDYNIVRLLPEGAQVHIYCQAPGTKVTGTYGTSTIWDNIDNGEYVSDAYVKTGSDGYVAARCG</sequence>
<keyword evidence="4" id="KW-1185">Reference proteome</keyword>
<reference evidence="2 4" key="2">
    <citation type="submission" date="2021-03" db="EMBL/GenBank/DDBJ databases">
        <title>Genomic Encyclopedia of Type Strains, Phase IV (KMG-IV): sequencing the most valuable type-strain genomes for metagenomic binning, comparative biology and taxonomic classification.</title>
        <authorList>
            <person name="Goeker M."/>
        </authorList>
    </citation>
    <scope>NUCLEOTIDE SEQUENCE [LARGE SCALE GENOMIC DNA]</scope>
    <source>
        <strain evidence="2 4">DSM 40499</strain>
    </source>
</reference>